<dbReference type="OrthoDB" id="3698235at2"/>
<reference evidence="1 2" key="1">
    <citation type="submission" date="2019-06" db="EMBL/GenBank/DDBJ databases">
        <title>Sequencing the genomes of 1000 actinobacteria strains.</title>
        <authorList>
            <person name="Klenk H.-P."/>
        </authorList>
    </citation>
    <scope>NUCLEOTIDE SEQUENCE [LARGE SCALE GENOMIC DNA]</scope>
    <source>
        <strain evidence="1 2">DSM 45456</strain>
    </source>
</reference>
<gene>
    <name evidence="1" type="ORF">FHX81_7653</name>
</gene>
<comment type="caution">
    <text evidence="1">The sequence shown here is derived from an EMBL/GenBank/DDBJ whole genome shotgun (WGS) entry which is preliminary data.</text>
</comment>
<name>A0A543JQS2_9PSEU</name>
<evidence type="ECO:0000313" key="1">
    <source>
        <dbReference type="EMBL" id="TQM85180.1"/>
    </source>
</evidence>
<proteinExistence type="predicted"/>
<dbReference type="EMBL" id="VFPP01000001">
    <property type="protein sequence ID" value="TQM85180.1"/>
    <property type="molecule type" value="Genomic_DNA"/>
</dbReference>
<accession>A0A543JQS2</accession>
<keyword evidence="2" id="KW-1185">Reference proteome</keyword>
<dbReference type="Gene3D" id="1.10.8.1060">
    <property type="entry name" value="Corynebacterium glutamicum thioredoxin-dependent arsenate reductase, N-terminal domain"/>
    <property type="match status" value="1"/>
</dbReference>
<sequence length="72" mass="7783">MAADTTTHDPLCRATAAALAAHFGGRLSRKVVSRAVAQARHDLEGRIQPEALAEMLHHLARHRLDALIPARA</sequence>
<dbReference type="AlphaFoldDB" id="A0A543JQS2"/>
<dbReference type="Proteomes" id="UP000316628">
    <property type="component" value="Unassembled WGS sequence"/>
</dbReference>
<dbReference type="RefSeq" id="WP_141983254.1">
    <property type="nucleotide sequence ID" value="NZ_VFPP01000001.1"/>
</dbReference>
<organism evidence="1 2">
    <name type="scientific">Saccharothrix saharensis</name>
    <dbReference type="NCBI Taxonomy" id="571190"/>
    <lineage>
        <taxon>Bacteria</taxon>
        <taxon>Bacillati</taxon>
        <taxon>Actinomycetota</taxon>
        <taxon>Actinomycetes</taxon>
        <taxon>Pseudonocardiales</taxon>
        <taxon>Pseudonocardiaceae</taxon>
        <taxon>Saccharothrix</taxon>
    </lineage>
</organism>
<protein>
    <submittedName>
        <fullName evidence="1">Uncharacterized protein</fullName>
    </submittedName>
</protein>
<evidence type="ECO:0000313" key="2">
    <source>
        <dbReference type="Proteomes" id="UP000316628"/>
    </source>
</evidence>